<dbReference type="InterPro" id="IPR001279">
    <property type="entry name" value="Metallo-B-lactamas"/>
</dbReference>
<dbReference type="Proteomes" id="UP000010798">
    <property type="component" value="Chromosome"/>
</dbReference>
<dbReference type="InterPro" id="IPR036866">
    <property type="entry name" value="RibonucZ/Hydroxyglut_hydro"/>
</dbReference>
<sequence length="312" mass="33472">MKRLVLLLGGLLLASTACLAGIVFLLLAEAPALPIATVDFLDVGQGDAILIRSPEGKTVLIDAGPSKGIVKLLRERDVTGIDLAVITHHHIDHYGGMDDVIREFHPETILLTDSPHTTRAYLGLLELIEAEGIVTVFATGKSRKVEAGSVLLTVLPMPPVDSSEENNNSVGLRVEHGESSMLLTGDSQEAERNFWAGTCPPLVHDCDVLKLAHHGSRNGTDEFWLKLVHPKLAVISCGAGNSYGHPSQQVLRVAGELGREPVHHGAASPSTQTVKPPRPISDRFATKPNCFVILKTQLFGCQVLTAFTWGSS</sequence>
<protein>
    <submittedName>
        <fullName evidence="2">Putative hydrolase (Metallo-beta-lactamase superfamily)</fullName>
    </submittedName>
</protein>
<dbReference type="STRING" id="886293.Sinac_2164"/>
<accession>L0DCX1</accession>
<evidence type="ECO:0000313" key="2">
    <source>
        <dbReference type="EMBL" id="AGA26491.1"/>
    </source>
</evidence>
<dbReference type="SUPFAM" id="SSF56281">
    <property type="entry name" value="Metallo-hydrolase/oxidoreductase"/>
    <property type="match status" value="1"/>
</dbReference>
<dbReference type="SMART" id="SM00849">
    <property type="entry name" value="Lactamase_B"/>
    <property type="match status" value="1"/>
</dbReference>
<dbReference type="OrthoDB" id="9800940at2"/>
<dbReference type="Gene3D" id="3.60.15.10">
    <property type="entry name" value="Ribonuclease Z/Hydroxyacylglutathione hydrolase-like"/>
    <property type="match status" value="1"/>
</dbReference>
<dbReference type="KEGG" id="saci:Sinac_2164"/>
<keyword evidence="3" id="KW-1185">Reference proteome</keyword>
<organism evidence="2 3">
    <name type="scientific">Singulisphaera acidiphila (strain ATCC BAA-1392 / DSM 18658 / VKM B-2454 / MOB10)</name>
    <dbReference type="NCBI Taxonomy" id="886293"/>
    <lineage>
        <taxon>Bacteria</taxon>
        <taxon>Pseudomonadati</taxon>
        <taxon>Planctomycetota</taxon>
        <taxon>Planctomycetia</taxon>
        <taxon>Isosphaerales</taxon>
        <taxon>Isosphaeraceae</taxon>
        <taxon>Singulisphaera</taxon>
    </lineage>
</organism>
<dbReference type="HOGENOM" id="CLU_891094_0_0_0"/>
<evidence type="ECO:0000313" key="3">
    <source>
        <dbReference type="Proteomes" id="UP000010798"/>
    </source>
</evidence>
<name>L0DCX1_SINAD</name>
<feature type="domain" description="Metallo-beta-lactamase" evidence="1">
    <location>
        <begin position="45"/>
        <end position="239"/>
    </location>
</feature>
<gene>
    <name evidence="2" type="ordered locus">Sinac_2164</name>
</gene>
<reference evidence="2 3" key="1">
    <citation type="submission" date="2012-02" db="EMBL/GenBank/DDBJ databases">
        <title>Complete sequence of chromosome of Singulisphaera acidiphila DSM 18658.</title>
        <authorList>
            <consortium name="US DOE Joint Genome Institute (JGI-PGF)"/>
            <person name="Lucas S."/>
            <person name="Copeland A."/>
            <person name="Lapidus A."/>
            <person name="Glavina del Rio T."/>
            <person name="Dalin E."/>
            <person name="Tice H."/>
            <person name="Bruce D."/>
            <person name="Goodwin L."/>
            <person name="Pitluck S."/>
            <person name="Peters L."/>
            <person name="Ovchinnikova G."/>
            <person name="Chertkov O."/>
            <person name="Kyrpides N."/>
            <person name="Mavromatis K."/>
            <person name="Ivanova N."/>
            <person name="Brettin T."/>
            <person name="Detter J.C."/>
            <person name="Han C."/>
            <person name="Larimer F."/>
            <person name="Land M."/>
            <person name="Hauser L."/>
            <person name="Markowitz V."/>
            <person name="Cheng J.-F."/>
            <person name="Hugenholtz P."/>
            <person name="Woyke T."/>
            <person name="Wu D."/>
            <person name="Tindall B."/>
            <person name="Pomrenke H."/>
            <person name="Brambilla E."/>
            <person name="Klenk H.-P."/>
            <person name="Eisen J.A."/>
        </authorList>
    </citation>
    <scope>NUCLEOTIDE SEQUENCE [LARGE SCALE GENOMIC DNA]</scope>
    <source>
        <strain evidence="3">ATCC BAA-1392 / DSM 18658 / VKM B-2454 / MOB10</strain>
    </source>
</reference>
<evidence type="ECO:0000259" key="1">
    <source>
        <dbReference type="SMART" id="SM00849"/>
    </source>
</evidence>
<dbReference type="PANTHER" id="PTHR30619:SF1">
    <property type="entry name" value="RECOMBINATION PROTEIN 2"/>
    <property type="match status" value="1"/>
</dbReference>
<dbReference type="InterPro" id="IPR035681">
    <property type="entry name" value="ComA-like_MBL"/>
</dbReference>
<dbReference type="EMBL" id="CP003364">
    <property type="protein sequence ID" value="AGA26491.1"/>
    <property type="molecule type" value="Genomic_DNA"/>
</dbReference>
<dbReference type="RefSeq" id="WP_015245654.1">
    <property type="nucleotide sequence ID" value="NC_019892.1"/>
</dbReference>
<dbReference type="PROSITE" id="PS51257">
    <property type="entry name" value="PROKAR_LIPOPROTEIN"/>
    <property type="match status" value="1"/>
</dbReference>
<dbReference type="AlphaFoldDB" id="L0DCX1"/>
<dbReference type="CDD" id="cd07731">
    <property type="entry name" value="ComA-like_MBL-fold"/>
    <property type="match status" value="1"/>
</dbReference>
<dbReference type="Pfam" id="PF00753">
    <property type="entry name" value="Lactamase_B"/>
    <property type="match status" value="1"/>
</dbReference>
<proteinExistence type="predicted"/>
<dbReference type="PANTHER" id="PTHR30619">
    <property type="entry name" value="DNA INTERNALIZATION/COMPETENCE PROTEIN COMEC/REC2"/>
    <property type="match status" value="1"/>
</dbReference>
<dbReference type="GO" id="GO:0016787">
    <property type="term" value="F:hydrolase activity"/>
    <property type="evidence" value="ECO:0007669"/>
    <property type="project" value="UniProtKB-KW"/>
</dbReference>
<dbReference type="InterPro" id="IPR052159">
    <property type="entry name" value="Competence_DNA_uptake"/>
</dbReference>
<dbReference type="eggNOG" id="COG2333">
    <property type="taxonomic scope" value="Bacteria"/>
</dbReference>
<keyword evidence="2" id="KW-0378">Hydrolase</keyword>